<dbReference type="PANTHER" id="PTHR33619">
    <property type="entry name" value="POLYSACCHARIDE EXPORT PROTEIN GFCE-RELATED"/>
    <property type="match status" value="1"/>
</dbReference>
<keyword evidence="2" id="KW-0812">Transmembrane</keyword>
<dbReference type="Pfam" id="PF25994">
    <property type="entry name" value="HH_AprE"/>
    <property type="match status" value="1"/>
</dbReference>
<dbReference type="Proteomes" id="UP001320831">
    <property type="component" value="Unassembled WGS sequence"/>
</dbReference>
<dbReference type="Gene3D" id="3.30.1950.10">
    <property type="entry name" value="wza like domain"/>
    <property type="match status" value="1"/>
</dbReference>
<keyword evidence="2" id="KW-1133">Transmembrane helix</keyword>
<protein>
    <submittedName>
        <fullName evidence="6">Polysaccharide biosynthesis/export family protein</fullName>
    </submittedName>
</protein>
<dbReference type="RefSeq" id="WP_260902636.1">
    <property type="nucleotide sequence ID" value="NZ_JAOCZP010000003.1"/>
</dbReference>
<evidence type="ECO:0000256" key="1">
    <source>
        <dbReference type="ARBA" id="ARBA00022729"/>
    </source>
</evidence>
<feature type="domain" description="Polysaccharide export protein N-terminal" evidence="3">
    <location>
        <begin position="45"/>
        <end position="126"/>
    </location>
</feature>
<evidence type="ECO:0000313" key="6">
    <source>
        <dbReference type="EMBL" id="MCT7375583.1"/>
    </source>
</evidence>
<feature type="domain" description="Soluble ligand binding" evidence="4">
    <location>
        <begin position="133"/>
        <end position="167"/>
    </location>
</feature>
<evidence type="ECO:0000313" key="7">
    <source>
        <dbReference type="Proteomes" id="UP001320831"/>
    </source>
</evidence>
<dbReference type="InterPro" id="IPR003715">
    <property type="entry name" value="Poly_export_N"/>
</dbReference>
<dbReference type="InterPro" id="IPR019554">
    <property type="entry name" value="Soluble_ligand-bd"/>
</dbReference>
<keyword evidence="1" id="KW-0732">Signal</keyword>
<dbReference type="InterPro" id="IPR049712">
    <property type="entry name" value="Poly_export"/>
</dbReference>
<proteinExistence type="predicted"/>
<sequence length="448" mass="48974">MAENRTEIDETSGLRRQVASMVLTAIVICAVCLAALPGRADELFQLRPHTRVKVTVVEWVPSLGEYREWTPLNGEYTVAQSGSISIPLVGEIPAAGRTASALASEIAKELKRQTGLVTPPVTTVEVVRYPSLYVTGSVDRPGEFEYRPGLTVLQALAMAGGRARKSDPQGGYSELEQIRYVGEVGRIDLELQRLMARRARLKAELDEKPTIEFPAETGGTGLSVAAAQVLREEEVIFKARTEAFERQLESLDELSALFSKEIAVLDEKMVAQDRQVSIAEAELKDISKLVSSGTATRSRETGLERVVADLQSERLDLAIASMRAKQRLSETNRDALSLKGQRKTEISRDLQTTIAEIEELKLRRQINERLLQATGASIARRDARVAIEENPLRFTIIRGGENGDTFEASAGTMLEPGDVLEVRLDLTEAAGEAASAAAADISETMLSR</sequence>
<accession>A0ABT2LPK0</accession>
<dbReference type="PANTHER" id="PTHR33619:SF3">
    <property type="entry name" value="POLYSACCHARIDE EXPORT PROTEIN GFCE-RELATED"/>
    <property type="match status" value="1"/>
</dbReference>
<keyword evidence="7" id="KW-1185">Reference proteome</keyword>
<gene>
    <name evidence="6" type="ORF">N5A92_11125</name>
</gene>
<feature type="domain" description="AprE-like long alpha-helical hairpin" evidence="5">
    <location>
        <begin position="184"/>
        <end position="365"/>
    </location>
</feature>
<name>A0ABT2LPK0_9HYPH</name>
<keyword evidence="2" id="KW-0472">Membrane</keyword>
<dbReference type="EMBL" id="JAOCZP010000003">
    <property type="protein sequence ID" value="MCT7375583.1"/>
    <property type="molecule type" value="Genomic_DNA"/>
</dbReference>
<dbReference type="Pfam" id="PF10531">
    <property type="entry name" value="SLBB"/>
    <property type="match status" value="1"/>
</dbReference>
<dbReference type="Pfam" id="PF02563">
    <property type="entry name" value="Poly_export"/>
    <property type="match status" value="1"/>
</dbReference>
<dbReference type="InterPro" id="IPR058781">
    <property type="entry name" value="HH_AprE-like"/>
</dbReference>
<comment type="caution">
    <text evidence="6">The sequence shown here is derived from an EMBL/GenBank/DDBJ whole genome shotgun (WGS) entry which is preliminary data.</text>
</comment>
<evidence type="ECO:0000256" key="2">
    <source>
        <dbReference type="SAM" id="Phobius"/>
    </source>
</evidence>
<reference evidence="6 7" key="1">
    <citation type="submission" date="2022-09" db="EMBL/GenBank/DDBJ databases">
        <title>Chelativorans salina sp. nov., a novel slightly halophilic bacterium isolated from a saline lake sediment enrichment.</title>
        <authorList>
            <person name="Gao L."/>
            <person name="Fang B.-Z."/>
            <person name="Li W.-J."/>
        </authorList>
    </citation>
    <scope>NUCLEOTIDE SEQUENCE [LARGE SCALE GENOMIC DNA]</scope>
    <source>
        <strain evidence="6 7">EGI FJ00035</strain>
    </source>
</reference>
<dbReference type="Gene3D" id="3.10.560.10">
    <property type="entry name" value="Outer membrane lipoprotein wza domain like"/>
    <property type="match status" value="1"/>
</dbReference>
<evidence type="ECO:0000259" key="4">
    <source>
        <dbReference type="Pfam" id="PF10531"/>
    </source>
</evidence>
<organism evidence="6 7">
    <name type="scientific">Chelativorans salis</name>
    <dbReference type="NCBI Taxonomy" id="2978478"/>
    <lineage>
        <taxon>Bacteria</taxon>
        <taxon>Pseudomonadati</taxon>
        <taxon>Pseudomonadota</taxon>
        <taxon>Alphaproteobacteria</taxon>
        <taxon>Hyphomicrobiales</taxon>
        <taxon>Phyllobacteriaceae</taxon>
        <taxon>Chelativorans</taxon>
    </lineage>
</organism>
<evidence type="ECO:0000259" key="3">
    <source>
        <dbReference type="Pfam" id="PF02563"/>
    </source>
</evidence>
<evidence type="ECO:0000259" key="5">
    <source>
        <dbReference type="Pfam" id="PF25994"/>
    </source>
</evidence>
<feature type="transmembrane region" description="Helical" evidence="2">
    <location>
        <begin position="21"/>
        <end position="38"/>
    </location>
</feature>